<dbReference type="Proteomes" id="UP000032141">
    <property type="component" value="Chromosome C3"/>
</dbReference>
<keyword evidence="3" id="KW-1185">Reference proteome</keyword>
<accession>A0A0D3BDY4</accession>
<evidence type="ECO:0000313" key="2">
    <source>
        <dbReference type="EnsemblPlants" id="Bo3g091300.1"/>
    </source>
</evidence>
<dbReference type="EnsemblPlants" id="Bo3g091300.1">
    <property type="protein sequence ID" value="Bo3g091300.1"/>
    <property type="gene ID" value="Bo3g091300"/>
</dbReference>
<reference evidence="2 3" key="1">
    <citation type="journal article" date="2014" name="Genome Biol.">
        <title>Transcriptome and methylome profiling reveals relics of genome dominance in the mesopolyploid Brassica oleracea.</title>
        <authorList>
            <person name="Parkin I.A."/>
            <person name="Koh C."/>
            <person name="Tang H."/>
            <person name="Robinson S.J."/>
            <person name="Kagale S."/>
            <person name="Clarke W.E."/>
            <person name="Town C.D."/>
            <person name="Nixon J."/>
            <person name="Krishnakumar V."/>
            <person name="Bidwell S.L."/>
            <person name="Denoeud F."/>
            <person name="Belcram H."/>
            <person name="Links M.G."/>
            <person name="Just J."/>
            <person name="Clarke C."/>
            <person name="Bender T."/>
            <person name="Huebert T."/>
            <person name="Mason A.S."/>
            <person name="Pires J.C."/>
            <person name="Barker G."/>
            <person name="Moore J."/>
            <person name="Walley P.G."/>
            <person name="Manoli S."/>
            <person name="Batley J."/>
            <person name="Edwards D."/>
            <person name="Nelson M.N."/>
            <person name="Wang X."/>
            <person name="Paterson A.H."/>
            <person name="King G."/>
            <person name="Bancroft I."/>
            <person name="Chalhoub B."/>
            <person name="Sharpe A.G."/>
        </authorList>
    </citation>
    <scope>NUCLEOTIDE SEQUENCE</scope>
    <source>
        <strain evidence="2 3">cv. TO1000</strain>
    </source>
</reference>
<sequence>MIKSGKPTFHVQNTCQPKTNVGTRVSLKVTATERDPTSRITSVETKTTANFSGTHRDQKRQTPKSLRTLTKTPHPPPTTVLEV</sequence>
<evidence type="ECO:0000256" key="1">
    <source>
        <dbReference type="SAM" id="MobiDB-lite"/>
    </source>
</evidence>
<dbReference type="HOGENOM" id="CLU_2545761_0_0_1"/>
<evidence type="ECO:0000313" key="3">
    <source>
        <dbReference type="Proteomes" id="UP000032141"/>
    </source>
</evidence>
<organism evidence="2 3">
    <name type="scientific">Brassica oleracea var. oleracea</name>
    <dbReference type="NCBI Taxonomy" id="109376"/>
    <lineage>
        <taxon>Eukaryota</taxon>
        <taxon>Viridiplantae</taxon>
        <taxon>Streptophyta</taxon>
        <taxon>Embryophyta</taxon>
        <taxon>Tracheophyta</taxon>
        <taxon>Spermatophyta</taxon>
        <taxon>Magnoliopsida</taxon>
        <taxon>eudicotyledons</taxon>
        <taxon>Gunneridae</taxon>
        <taxon>Pentapetalae</taxon>
        <taxon>rosids</taxon>
        <taxon>malvids</taxon>
        <taxon>Brassicales</taxon>
        <taxon>Brassicaceae</taxon>
        <taxon>Brassiceae</taxon>
        <taxon>Brassica</taxon>
    </lineage>
</organism>
<dbReference type="OMA" id="DQKRQTP"/>
<feature type="compositionally biased region" description="Polar residues" evidence="1">
    <location>
        <begin position="38"/>
        <end position="53"/>
    </location>
</feature>
<feature type="compositionally biased region" description="Pro residues" evidence="1">
    <location>
        <begin position="73"/>
        <end position="83"/>
    </location>
</feature>
<proteinExistence type="predicted"/>
<reference evidence="2" key="2">
    <citation type="submission" date="2015-03" db="UniProtKB">
        <authorList>
            <consortium name="EnsemblPlants"/>
        </authorList>
    </citation>
    <scope>IDENTIFICATION</scope>
</reference>
<protein>
    <submittedName>
        <fullName evidence="2">Uncharacterized protein</fullName>
    </submittedName>
</protein>
<dbReference type="Gramene" id="Bo3g091300.1">
    <property type="protein sequence ID" value="Bo3g091300.1"/>
    <property type="gene ID" value="Bo3g091300"/>
</dbReference>
<name>A0A0D3BDY4_BRAOL</name>
<feature type="region of interest" description="Disordered" evidence="1">
    <location>
        <begin position="31"/>
        <end position="83"/>
    </location>
</feature>
<dbReference type="AlphaFoldDB" id="A0A0D3BDY4"/>